<dbReference type="Gene3D" id="1.10.1070.20">
    <property type="match status" value="1"/>
</dbReference>
<evidence type="ECO:0000256" key="1">
    <source>
        <dbReference type="ARBA" id="ARBA00010164"/>
    </source>
</evidence>
<evidence type="ECO:0000256" key="3">
    <source>
        <dbReference type="ARBA" id="ARBA00022777"/>
    </source>
</evidence>
<reference evidence="6 7" key="1">
    <citation type="journal article" date="2017" name="Antonie Van Leeuwenhoek">
        <title>Phylogenomic resolution of the bacterial genus Pantoea and its relationship with Erwinia and Tatumella.</title>
        <authorList>
            <person name="Palmer M."/>
            <person name="Steenkamp E.T."/>
            <person name="Coetzee M.P."/>
            <person name="Chan W.Y."/>
            <person name="van Zyl E."/>
            <person name="De Maayer P."/>
            <person name="Coutinho T.A."/>
            <person name="Blom J."/>
            <person name="Smits T.H."/>
            <person name="Duffy B."/>
            <person name="Venter S.N."/>
        </authorList>
    </citation>
    <scope>NUCLEOTIDE SEQUENCE [LARGE SCALE GENOMIC DNA]</scope>
    <source>
        <strain evidence="6 7">LMG 2657</strain>
    </source>
</reference>
<evidence type="ECO:0000313" key="7">
    <source>
        <dbReference type="Proteomes" id="UP000193749"/>
    </source>
</evidence>
<dbReference type="PANTHER" id="PTHR37419">
    <property type="entry name" value="SERINE/THREONINE-PROTEIN KINASE TOXIN HIPA"/>
    <property type="match status" value="1"/>
</dbReference>
<dbReference type="EMBL" id="MLJI01000003">
    <property type="protein sequence ID" value="ORM87977.1"/>
    <property type="molecule type" value="Genomic_DNA"/>
</dbReference>
<dbReference type="Pfam" id="PF13657">
    <property type="entry name" value="Couple_hipA"/>
    <property type="match status" value="1"/>
</dbReference>
<keyword evidence="7" id="KW-1185">Reference proteome</keyword>
<comment type="caution">
    <text evidence="6">The sequence shown here is derived from an EMBL/GenBank/DDBJ whole genome shotgun (WGS) entry which is preliminary data.</text>
</comment>
<name>A0A1X1EG90_PANCY</name>
<evidence type="ECO:0000259" key="5">
    <source>
        <dbReference type="Pfam" id="PF13657"/>
    </source>
</evidence>
<sequence length="411" mass="46924">MMTDLQQLAQPIRQIEVYNGGEYTGKLLHEHGSYNFTYSSPHSRRVSLTMLPDNRMSYNSSRLFNIFEMNIPEGYVRYHIAERLRRYVGNISEMLFLALQQDTGIGALSYVSDIDLPRPSPEKLEDLLRWDHKESAFQYLLNKYLLQTTISGVQPKVMISTESRGTVLYPNLIAKTGDEEYPRLAENEFICMSLAKACGLPVANFWLSDNKELFIMERFDIAGDKRQAMEDFCVLSGRSSDHKYSGSYETGAKIVSLFTRDQSQVELYWRYVLFSCMVGNGDAHLKNFSLVYPAESEASPRLSPLYDVVNTLIYPTNDNDLALKLNKSKQFPDRDSLIKFGRELKIINPAHVLEQFADVISDQLANQALFADFPELHTSISHSLSRSGATNNLFLTTDVKRPKKRKTDSLL</sequence>
<feature type="domain" description="HipA-like C-terminal" evidence="4">
    <location>
        <begin position="149"/>
        <end position="358"/>
    </location>
</feature>
<dbReference type="GO" id="GO:0005829">
    <property type="term" value="C:cytosol"/>
    <property type="evidence" value="ECO:0007669"/>
    <property type="project" value="TreeGrafter"/>
</dbReference>
<organism evidence="6 7">
    <name type="scientific">Pantoea cypripedii</name>
    <name type="common">Pectobacterium cypripedii</name>
    <name type="synonym">Erwinia cypripedii</name>
    <dbReference type="NCBI Taxonomy" id="55209"/>
    <lineage>
        <taxon>Bacteria</taxon>
        <taxon>Pseudomonadati</taxon>
        <taxon>Pseudomonadota</taxon>
        <taxon>Gammaproteobacteria</taxon>
        <taxon>Enterobacterales</taxon>
        <taxon>Erwiniaceae</taxon>
        <taxon>Pantoea</taxon>
    </lineage>
</organism>
<gene>
    <name evidence="6" type="ORF">HA50_28995</name>
</gene>
<accession>A0A1X1EG90</accession>
<evidence type="ECO:0000259" key="4">
    <source>
        <dbReference type="Pfam" id="PF07804"/>
    </source>
</evidence>
<dbReference type="STRING" id="55209.HA50_28995"/>
<feature type="domain" description="HipA N-terminal subdomain 1" evidence="5">
    <location>
        <begin position="16"/>
        <end position="110"/>
    </location>
</feature>
<dbReference type="PANTHER" id="PTHR37419:SF1">
    <property type="entry name" value="SERINE_THREONINE-PROTEIN KINASE TOXIN HIPA"/>
    <property type="match status" value="1"/>
</dbReference>
<evidence type="ECO:0000256" key="2">
    <source>
        <dbReference type="ARBA" id="ARBA00022679"/>
    </source>
</evidence>
<dbReference type="OrthoDB" id="9805913at2"/>
<dbReference type="GO" id="GO:0004674">
    <property type="term" value="F:protein serine/threonine kinase activity"/>
    <property type="evidence" value="ECO:0007669"/>
    <property type="project" value="TreeGrafter"/>
</dbReference>
<dbReference type="Proteomes" id="UP000193749">
    <property type="component" value="Unassembled WGS sequence"/>
</dbReference>
<keyword evidence="2" id="KW-0808">Transferase</keyword>
<comment type="similarity">
    <text evidence="1">Belongs to the HipA Ser/Thr kinase family.</text>
</comment>
<dbReference type="InterPro" id="IPR012893">
    <property type="entry name" value="HipA-like_C"/>
</dbReference>
<dbReference type="InterPro" id="IPR017508">
    <property type="entry name" value="HipA_N1"/>
</dbReference>
<dbReference type="AlphaFoldDB" id="A0A1X1EG90"/>
<dbReference type="InterPro" id="IPR052028">
    <property type="entry name" value="HipA_Ser/Thr_kinase"/>
</dbReference>
<dbReference type="RefSeq" id="WP_084880940.1">
    <property type="nucleotide sequence ID" value="NZ_JAGGMY010000004.1"/>
</dbReference>
<keyword evidence="3 6" id="KW-0418">Kinase</keyword>
<protein>
    <submittedName>
        <fullName evidence="6">Phosphatidylinositol kinase</fullName>
    </submittedName>
</protein>
<dbReference type="Pfam" id="PF07804">
    <property type="entry name" value="HipA_C"/>
    <property type="match status" value="1"/>
</dbReference>
<evidence type="ECO:0000313" key="6">
    <source>
        <dbReference type="EMBL" id="ORM87977.1"/>
    </source>
</evidence>
<proteinExistence type="inferred from homology"/>